<comment type="similarity">
    <text evidence="1">Belongs to the UPF0065 (bug) family.</text>
</comment>
<protein>
    <submittedName>
        <fullName evidence="3">Tripartite tricarboxylate transporter substrate binding protein</fullName>
    </submittedName>
</protein>
<dbReference type="OMA" id="QTMMPQV"/>
<dbReference type="InterPro" id="IPR042100">
    <property type="entry name" value="Bug_dom1"/>
</dbReference>
<evidence type="ECO:0000313" key="4">
    <source>
        <dbReference type="Proteomes" id="UP000500755"/>
    </source>
</evidence>
<feature type="chain" id="PRO_5032624774" evidence="2">
    <location>
        <begin position="27"/>
        <end position="326"/>
    </location>
</feature>
<accession>A0A858ZNC5</accession>
<dbReference type="PANTHER" id="PTHR42928">
    <property type="entry name" value="TRICARBOXYLATE-BINDING PROTEIN"/>
    <property type="match status" value="1"/>
</dbReference>
<dbReference type="Gene3D" id="3.40.190.150">
    <property type="entry name" value="Bordetella uptake gene, domain 1"/>
    <property type="match status" value="1"/>
</dbReference>
<dbReference type="Pfam" id="PF03401">
    <property type="entry name" value="TctC"/>
    <property type="match status" value="1"/>
</dbReference>
<dbReference type="RefSeq" id="WP_013517117.1">
    <property type="nucleotide sequence ID" value="NZ_CP051298.1"/>
</dbReference>
<evidence type="ECO:0000256" key="1">
    <source>
        <dbReference type="ARBA" id="ARBA00006987"/>
    </source>
</evidence>
<feature type="signal peptide" evidence="2">
    <location>
        <begin position="1"/>
        <end position="26"/>
    </location>
</feature>
<gene>
    <name evidence="3" type="ORF">HF896_01215</name>
</gene>
<dbReference type="CDD" id="cd13578">
    <property type="entry name" value="PBP2_Bug27"/>
    <property type="match status" value="1"/>
</dbReference>
<name>A0A858ZNC5_9BURK</name>
<dbReference type="EMBL" id="CP051298">
    <property type="protein sequence ID" value="QKD42313.1"/>
    <property type="molecule type" value="Genomic_DNA"/>
</dbReference>
<evidence type="ECO:0000313" key="3">
    <source>
        <dbReference type="EMBL" id="QKD42313.1"/>
    </source>
</evidence>
<keyword evidence="2" id="KW-0732">Signal</keyword>
<dbReference type="InterPro" id="IPR005064">
    <property type="entry name" value="BUG"/>
</dbReference>
<dbReference type="PIRSF" id="PIRSF017082">
    <property type="entry name" value="YflP"/>
    <property type="match status" value="1"/>
</dbReference>
<reference evidence="3 4" key="1">
    <citation type="submission" date="2020-05" db="EMBL/GenBank/DDBJ databases">
        <title>Complete genome sequence of Alicycliphilus denitrificans DP3.</title>
        <authorList>
            <person name="Chen X."/>
        </authorList>
    </citation>
    <scope>NUCLEOTIDE SEQUENCE [LARGE SCALE GENOMIC DNA]</scope>
    <source>
        <strain evidence="3 4">DP3</strain>
    </source>
</reference>
<dbReference type="SUPFAM" id="SSF53850">
    <property type="entry name" value="Periplasmic binding protein-like II"/>
    <property type="match status" value="1"/>
</dbReference>
<evidence type="ECO:0000256" key="2">
    <source>
        <dbReference type="SAM" id="SignalP"/>
    </source>
</evidence>
<proteinExistence type="inferred from homology"/>
<dbReference type="Proteomes" id="UP000500755">
    <property type="component" value="Chromosome"/>
</dbReference>
<dbReference type="Gene3D" id="3.40.190.10">
    <property type="entry name" value="Periplasmic binding protein-like II"/>
    <property type="match status" value="1"/>
</dbReference>
<organism evidence="3 4">
    <name type="scientific">Alicycliphilus denitrificans</name>
    <dbReference type="NCBI Taxonomy" id="179636"/>
    <lineage>
        <taxon>Bacteria</taxon>
        <taxon>Pseudomonadati</taxon>
        <taxon>Pseudomonadota</taxon>
        <taxon>Betaproteobacteria</taxon>
        <taxon>Burkholderiales</taxon>
        <taxon>Comamonadaceae</taxon>
        <taxon>Alicycliphilus</taxon>
    </lineage>
</organism>
<sequence length="326" mass="34531">MQSMIRRNLLAIGLGALAFAATPAWAQDNYPSKPIRVVVPYTPGGVSDTVTRLVMQKLSDRLKTPVIVDNQGGANGQIGSAMVARSAPDGYTLLVVVAGHAINPSLYAKMTYAPLTDLRGVSEFGAIPLLMVSSAALPPKDLKEFVAWAKANPTQATFASSGTGSGAQLSAELFAQTAGVAMTHIPYKGMAPALPDLFSGQVAMAFDSVQTMMPQVRSGKLRALAMTSARRWPAAPEVPTMAEQGYPSLTGGSWIGLLAPAKVPGDIVRKLSSEMQKVIDAPDVHAKLIEYGIDPVGGTPEQFDAFIQSEARRWADVVKKANIRLE</sequence>
<dbReference type="PANTHER" id="PTHR42928:SF5">
    <property type="entry name" value="BLR1237 PROTEIN"/>
    <property type="match status" value="1"/>
</dbReference>
<dbReference type="AlphaFoldDB" id="A0A858ZNC5"/>